<dbReference type="EMBL" id="JROU02001987">
    <property type="protein sequence ID" value="OEH74631.1"/>
    <property type="molecule type" value="Genomic_DNA"/>
</dbReference>
<gene>
    <name evidence="1" type="ORF">cyc_02775</name>
</gene>
<evidence type="ECO:0000313" key="1">
    <source>
        <dbReference type="EMBL" id="OEH74631.1"/>
    </source>
</evidence>
<comment type="caution">
    <text evidence="1">The sequence shown here is derived from an EMBL/GenBank/DDBJ whole genome shotgun (WGS) entry which is preliminary data.</text>
</comment>
<protein>
    <submittedName>
        <fullName evidence="1">Uncharacterized protein</fullName>
    </submittedName>
</protein>
<evidence type="ECO:0000313" key="2">
    <source>
        <dbReference type="Proteomes" id="UP000095192"/>
    </source>
</evidence>
<proteinExistence type="predicted"/>
<dbReference type="AlphaFoldDB" id="A0A1D3CTW2"/>
<dbReference type="Proteomes" id="UP000095192">
    <property type="component" value="Unassembled WGS sequence"/>
</dbReference>
<organism evidence="1 2">
    <name type="scientific">Cyclospora cayetanensis</name>
    <dbReference type="NCBI Taxonomy" id="88456"/>
    <lineage>
        <taxon>Eukaryota</taxon>
        <taxon>Sar</taxon>
        <taxon>Alveolata</taxon>
        <taxon>Apicomplexa</taxon>
        <taxon>Conoidasida</taxon>
        <taxon>Coccidia</taxon>
        <taxon>Eucoccidiorida</taxon>
        <taxon>Eimeriorina</taxon>
        <taxon>Eimeriidae</taxon>
        <taxon>Cyclospora</taxon>
    </lineage>
</organism>
<sequence length="132" mass="14829">MAKGREALPKLSRHLHSSCTGGSRPCCNTRMDRPVQLLLTHRCNHCCMPLSLWTVEEQHLRGSRGGEGGAPETACQRGSRKSLLAKSCRRYASTTLRRRRICCTQGESGTGNRRVLLYLSQRLIPAIWPWTP</sequence>
<dbReference type="VEuPathDB" id="ToxoDB:cyc_02775"/>
<dbReference type="InParanoid" id="A0A1D3CTW2"/>
<name>A0A1D3CTW2_9EIME</name>
<reference evidence="1 2" key="1">
    <citation type="journal article" date="2016" name="BMC Genomics">
        <title>Comparative genomics reveals Cyclospora cayetanensis possesses coccidia-like metabolism and invasion components but unique surface antigens.</title>
        <authorList>
            <person name="Liu S."/>
            <person name="Wang L."/>
            <person name="Zheng H."/>
            <person name="Xu Z."/>
            <person name="Roellig D.M."/>
            <person name="Li N."/>
            <person name="Frace M.A."/>
            <person name="Tang K."/>
            <person name="Arrowood M.J."/>
            <person name="Moss D.M."/>
            <person name="Zhang L."/>
            <person name="Feng Y."/>
            <person name="Xiao L."/>
        </authorList>
    </citation>
    <scope>NUCLEOTIDE SEQUENCE [LARGE SCALE GENOMIC DNA]</scope>
    <source>
        <strain evidence="1 2">CHN_HEN01</strain>
    </source>
</reference>
<keyword evidence="2" id="KW-1185">Reference proteome</keyword>
<accession>A0A1D3CTW2</accession>